<evidence type="ECO:0000256" key="11">
    <source>
        <dbReference type="ARBA" id="ARBA00022679"/>
    </source>
</evidence>
<evidence type="ECO:0000256" key="2">
    <source>
        <dbReference type="ARBA" id="ARBA00004496"/>
    </source>
</evidence>
<evidence type="ECO:0000256" key="5">
    <source>
        <dbReference type="ARBA" id="ARBA00011496"/>
    </source>
</evidence>
<evidence type="ECO:0000256" key="3">
    <source>
        <dbReference type="ARBA" id="ARBA00004667"/>
    </source>
</evidence>
<keyword evidence="8 16" id="KW-0963">Cytoplasm</keyword>
<dbReference type="Proteomes" id="UP000033166">
    <property type="component" value="Chromosome I"/>
</dbReference>
<keyword evidence="12 16" id="KW-0547">Nucleotide-binding</keyword>
<dbReference type="GO" id="GO:0005524">
    <property type="term" value="F:ATP binding"/>
    <property type="evidence" value="ECO:0007669"/>
    <property type="project" value="UniProtKB-KW"/>
</dbReference>
<evidence type="ECO:0000256" key="9">
    <source>
        <dbReference type="ARBA" id="ARBA00022605"/>
    </source>
</evidence>
<comment type="catalytic activity">
    <reaction evidence="1 16">
        <text>1-(5-phospho-beta-D-ribosyl)-ATP + diphosphate = 5-phospho-alpha-D-ribose 1-diphosphate + ATP</text>
        <dbReference type="Rhea" id="RHEA:18473"/>
        <dbReference type="ChEBI" id="CHEBI:30616"/>
        <dbReference type="ChEBI" id="CHEBI:33019"/>
        <dbReference type="ChEBI" id="CHEBI:58017"/>
        <dbReference type="ChEBI" id="CHEBI:73183"/>
        <dbReference type="EC" id="2.4.2.17"/>
    </reaction>
</comment>
<dbReference type="HOGENOM" id="CLU_038115_2_0_9"/>
<evidence type="ECO:0000256" key="1">
    <source>
        <dbReference type="ARBA" id="ARBA00000915"/>
    </source>
</evidence>
<evidence type="ECO:0000256" key="8">
    <source>
        <dbReference type="ARBA" id="ARBA00022490"/>
    </source>
</evidence>
<reference evidence="19" key="1">
    <citation type="submission" date="2015-01" db="EMBL/GenBank/DDBJ databases">
        <authorList>
            <person name="Andreevskaya M."/>
        </authorList>
    </citation>
    <scope>NUCLEOTIDE SEQUENCE [LARGE SCALE GENOMIC DNA]</scope>
    <source>
        <strain evidence="19">MKFS47</strain>
    </source>
</reference>
<dbReference type="PANTHER" id="PTHR21403:SF8">
    <property type="entry name" value="ATP PHOSPHORIBOSYLTRANSFERASE"/>
    <property type="match status" value="1"/>
</dbReference>
<keyword evidence="10 16" id="KW-0328">Glycosyltransferase</keyword>
<comment type="domain">
    <text evidence="16">Lacks the C-terminal regulatory region which is replaced by HisZ.</text>
</comment>
<dbReference type="PANTHER" id="PTHR21403">
    <property type="entry name" value="ATP PHOSPHORIBOSYLTRANSFERASE ATP-PRTASE"/>
    <property type="match status" value="1"/>
</dbReference>
<evidence type="ECO:0000256" key="15">
    <source>
        <dbReference type="ARBA" id="ARBA00024861"/>
    </source>
</evidence>
<dbReference type="RefSeq" id="WP_047914538.1">
    <property type="nucleotide sequence ID" value="NZ_LN774769.1"/>
</dbReference>
<evidence type="ECO:0000256" key="16">
    <source>
        <dbReference type="HAMAP-Rule" id="MF_01018"/>
    </source>
</evidence>
<dbReference type="Gene3D" id="3.40.190.10">
    <property type="entry name" value="Periplasmic binding protein-like II"/>
    <property type="match status" value="2"/>
</dbReference>
<dbReference type="NCBIfam" id="TIGR00070">
    <property type="entry name" value="hisG"/>
    <property type="match status" value="1"/>
</dbReference>
<dbReference type="FunFam" id="3.40.190.10:FF:000011">
    <property type="entry name" value="ATP phosphoribosyltransferase"/>
    <property type="match status" value="1"/>
</dbReference>
<evidence type="ECO:0000256" key="12">
    <source>
        <dbReference type="ARBA" id="ARBA00022741"/>
    </source>
</evidence>
<keyword evidence="11 16" id="KW-0808">Transferase</keyword>
<dbReference type="EMBL" id="LN774769">
    <property type="protein sequence ID" value="CEN27227.1"/>
    <property type="molecule type" value="Genomic_DNA"/>
</dbReference>
<evidence type="ECO:0000313" key="18">
    <source>
        <dbReference type="EMBL" id="CEN27227.1"/>
    </source>
</evidence>
<evidence type="ECO:0000259" key="17">
    <source>
        <dbReference type="Pfam" id="PF01634"/>
    </source>
</evidence>
<keyword evidence="13 16" id="KW-0067">ATP-binding</keyword>
<accession>A0A0D6DTV7</accession>
<evidence type="ECO:0000256" key="13">
    <source>
        <dbReference type="ARBA" id="ARBA00022840"/>
    </source>
</evidence>
<dbReference type="UniPathway" id="UPA00031">
    <property type="reaction ID" value="UER00006"/>
</dbReference>
<dbReference type="SUPFAM" id="SSF53850">
    <property type="entry name" value="Periplasmic binding protein-like II"/>
    <property type="match status" value="1"/>
</dbReference>
<dbReference type="InterPro" id="IPR001348">
    <property type="entry name" value="ATP_PRibTrfase_HisG"/>
</dbReference>
<evidence type="ECO:0000256" key="10">
    <source>
        <dbReference type="ARBA" id="ARBA00022676"/>
    </source>
</evidence>
<comment type="function">
    <text evidence="15 16">Catalyzes the condensation of ATP and 5-phosphoribose 1-diphosphate to form N'-(5'-phosphoribosyl)-ATP (PR-ATP). Has a crucial role in the pathway because the rate of histidine biosynthesis seems to be controlled primarily by regulation of HisG enzymatic activity.</text>
</comment>
<dbReference type="InterPro" id="IPR013820">
    <property type="entry name" value="ATP_PRibTrfase_cat"/>
</dbReference>
<comment type="subunit">
    <text evidence="5 16">Heteromultimer composed of HisG and HisZ subunits.</text>
</comment>
<dbReference type="InterPro" id="IPR024893">
    <property type="entry name" value="ATP_PRibTrfase_HisG_short"/>
</dbReference>
<gene>
    <name evidence="16 18" type="primary">hisG</name>
    <name evidence="18" type="ORF">LACPI_0027</name>
</gene>
<proteinExistence type="inferred from homology"/>
<evidence type="ECO:0000256" key="4">
    <source>
        <dbReference type="ARBA" id="ARBA00009489"/>
    </source>
</evidence>
<dbReference type="EC" id="2.4.2.17" evidence="6 16"/>
<keyword evidence="9 16" id="KW-0028">Amino-acid biosynthesis</keyword>
<name>A0A0D6DTV7_9LACT</name>
<dbReference type="HAMAP" id="MF_01018">
    <property type="entry name" value="HisG_Short"/>
    <property type="match status" value="1"/>
</dbReference>
<comment type="pathway">
    <text evidence="3 16">Amino-acid biosynthesis; L-histidine biosynthesis; L-histidine from 5-phospho-alpha-D-ribose 1-diphosphate: step 1/9.</text>
</comment>
<protein>
    <recommendedName>
        <fullName evidence="7 16">ATP phosphoribosyltransferase</fullName>
        <shortName evidence="16">ATP-PRT</shortName>
        <shortName evidence="16">ATP-PRTase</shortName>
        <ecNumber evidence="6 16">2.4.2.17</ecNumber>
    </recommendedName>
</protein>
<evidence type="ECO:0000256" key="14">
    <source>
        <dbReference type="ARBA" id="ARBA00023102"/>
    </source>
</evidence>
<dbReference type="GO" id="GO:0005737">
    <property type="term" value="C:cytoplasm"/>
    <property type="evidence" value="ECO:0007669"/>
    <property type="project" value="UniProtKB-SubCell"/>
</dbReference>
<dbReference type="CDD" id="cd13595">
    <property type="entry name" value="PBP2_HisGs"/>
    <property type="match status" value="1"/>
</dbReference>
<feature type="domain" description="ATP phosphoribosyltransferase catalytic" evidence="17">
    <location>
        <begin position="51"/>
        <end position="201"/>
    </location>
</feature>
<comment type="similarity">
    <text evidence="4 16">Belongs to the ATP phosphoribosyltransferase family. Short subfamily.</text>
</comment>
<dbReference type="Pfam" id="PF01634">
    <property type="entry name" value="HisG"/>
    <property type="match status" value="1"/>
</dbReference>
<keyword evidence="14 16" id="KW-0368">Histidine biosynthesis</keyword>
<dbReference type="KEGG" id="lpk:LACPI_0027"/>
<dbReference type="GO" id="GO:0003879">
    <property type="term" value="F:ATP phosphoribosyltransferase activity"/>
    <property type="evidence" value="ECO:0007669"/>
    <property type="project" value="UniProtKB-UniRule"/>
</dbReference>
<evidence type="ECO:0000256" key="6">
    <source>
        <dbReference type="ARBA" id="ARBA00011946"/>
    </source>
</evidence>
<dbReference type="FunFam" id="3.40.190.10:FF:000008">
    <property type="entry name" value="ATP phosphoribosyltransferase"/>
    <property type="match status" value="1"/>
</dbReference>
<comment type="subcellular location">
    <subcellularLocation>
        <location evidence="2 16">Cytoplasm</location>
    </subcellularLocation>
</comment>
<evidence type="ECO:0000256" key="7">
    <source>
        <dbReference type="ARBA" id="ARBA00020998"/>
    </source>
</evidence>
<evidence type="ECO:0000313" key="19">
    <source>
        <dbReference type="Proteomes" id="UP000033166"/>
    </source>
</evidence>
<sequence>MITIALTKGRIEKDTVKILAQAGFDMGFMADKGRNLIFIDQAQDLRFLLVKAPDVATYVEHGIADLGVVGSDVLYEHPGNYLEMLDLNIGLCKFAVASIPSYDPLDHKRKKIATKYPKIATDFFNAKHEDVEIVSIQGSVEIAPVIGLTDAIVDIVETGHTLAANGLIIFEDIVRVSSRLIANNASIKKNTEIMALIARLEAVVGNEEVAFNG</sequence>
<dbReference type="GO" id="GO:0000105">
    <property type="term" value="P:L-histidine biosynthetic process"/>
    <property type="evidence" value="ECO:0007669"/>
    <property type="project" value="UniProtKB-UniRule"/>
</dbReference>
<dbReference type="AlphaFoldDB" id="A0A0D6DTV7"/>
<dbReference type="STRING" id="1364.LP2241_60051"/>
<organism evidence="18 19">
    <name type="scientific">Pseudolactococcus piscium MKFS47</name>
    <dbReference type="NCBI Taxonomy" id="297352"/>
    <lineage>
        <taxon>Bacteria</taxon>
        <taxon>Bacillati</taxon>
        <taxon>Bacillota</taxon>
        <taxon>Bacilli</taxon>
        <taxon>Lactobacillales</taxon>
        <taxon>Streptococcaceae</taxon>
        <taxon>Pseudolactococcus</taxon>
    </lineage>
</organism>